<dbReference type="EMBL" id="CP095071">
    <property type="protein sequence ID" value="UOQ86205.1"/>
    <property type="molecule type" value="Genomic_DNA"/>
</dbReference>
<evidence type="ECO:0000313" key="1">
    <source>
        <dbReference type="EMBL" id="UOQ86205.1"/>
    </source>
</evidence>
<proteinExistence type="predicted"/>
<accession>A0ABY4GQ04</accession>
<dbReference type="Proteomes" id="UP000831537">
    <property type="component" value="Chromosome"/>
</dbReference>
<name>A0ABY4GQ04_9BACI</name>
<keyword evidence="2" id="KW-1185">Reference proteome</keyword>
<gene>
    <name evidence="1" type="ORF">MUN87_04720</name>
</gene>
<protein>
    <submittedName>
        <fullName evidence="1">Uncharacterized protein</fullName>
    </submittedName>
</protein>
<sequence length="273" mass="31630">MMKMIEETRIDHRQVKGLKKQFQRANVTDFELVSDSIGRALEEADHHPKPEVLSDLGDILDYVAENLERQAQQREIETRTSADWRALEYQYVTKSTYTEPDLRDDLLLEVSTGTVTEAEAQATYDNYTDCKHRFCLNVFEPKHKSQSYCSPECRESEKYAIREFERTSNLYDNGTYLPVSAYKDIRLSQSEHEYRKHVRLFEADSLQLIADEATSKAYGITRATTLADKARRIDSEAFDNGESSEVVSYNVHDLSEREVKSKKLETFLKKVAK</sequence>
<evidence type="ECO:0000313" key="2">
    <source>
        <dbReference type="Proteomes" id="UP000831537"/>
    </source>
</evidence>
<organism evidence="1 2">
    <name type="scientific">Gracilibacillus salinarum</name>
    <dbReference type="NCBI Taxonomy" id="2932255"/>
    <lineage>
        <taxon>Bacteria</taxon>
        <taxon>Bacillati</taxon>
        <taxon>Bacillota</taxon>
        <taxon>Bacilli</taxon>
        <taxon>Bacillales</taxon>
        <taxon>Bacillaceae</taxon>
        <taxon>Gracilibacillus</taxon>
    </lineage>
</organism>
<dbReference type="RefSeq" id="WP_244746526.1">
    <property type="nucleotide sequence ID" value="NZ_CP095071.1"/>
</dbReference>
<reference evidence="1 2" key="1">
    <citation type="submission" date="2022-04" db="EMBL/GenBank/DDBJ databases">
        <title>Gracilibacillus sp. isolated from saltern.</title>
        <authorList>
            <person name="Won M."/>
            <person name="Lee C.-M."/>
            <person name="Woen H.-Y."/>
            <person name="Kwon S.-W."/>
        </authorList>
    </citation>
    <scope>NUCLEOTIDE SEQUENCE [LARGE SCALE GENOMIC DNA]</scope>
    <source>
        <strain evidence="1 2">SSPM10-3</strain>
    </source>
</reference>